<keyword evidence="7 14" id="KW-0067">ATP-binding</keyword>
<feature type="transmembrane region" description="Helical" evidence="16">
    <location>
        <begin position="1235"/>
        <end position="1255"/>
    </location>
</feature>
<feature type="compositionally biased region" description="Basic and acidic residues" evidence="17">
    <location>
        <begin position="1"/>
        <end position="11"/>
    </location>
</feature>
<organism evidence="21">
    <name type="scientific">Culex pipiens</name>
    <name type="common">House mosquito</name>
    <dbReference type="NCBI Taxonomy" id="7175"/>
    <lineage>
        <taxon>Eukaryota</taxon>
        <taxon>Metazoa</taxon>
        <taxon>Ecdysozoa</taxon>
        <taxon>Arthropoda</taxon>
        <taxon>Hexapoda</taxon>
        <taxon>Insecta</taxon>
        <taxon>Pterygota</taxon>
        <taxon>Neoptera</taxon>
        <taxon>Endopterygota</taxon>
        <taxon>Diptera</taxon>
        <taxon>Nematocera</taxon>
        <taxon>Culicoidea</taxon>
        <taxon>Culicidae</taxon>
        <taxon>Culicinae</taxon>
        <taxon>Culicini</taxon>
        <taxon>Culex</taxon>
        <taxon>Culex</taxon>
    </lineage>
</organism>
<evidence type="ECO:0000256" key="12">
    <source>
        <dbReference type="ARBA" id="ARBA00034036"/>
    </source>
</evidence>
<feature type="binding site" evidence="14">
    <location>
        <position position="899"/>
    </location>
    <ligand>
        <name>ATP</name>
        <dbReference type="ChEBI" id="CHEBI:30616"/>
    </ligand>
</feature>
<feature type="compositionally biased region" description="Low complexity" evidence="17">
    <location>
        <begin position="751"/>
        <end position="770"/>
    </location>
</feature>
<feature type="transmembrane region" description="Helical" evidence="16">
    <location>
        <begin position="1377"/>
        <end position="1401"/>
    </location>
</feature>
<name>A0A8D8B666_CULPI</name>
<accession>A0A8D8B666</accession>
<dbReference type="GO" id="GO:0005886">
    <property type="term" value="C:plasma membrane"/>
    <property type="evidence" value="ECO:0007669"/>
    <property type="project" value="TreeGrafter"/>
</dbReference>
<evidence type="ECO:0000259" key="19">
    <source>
        <dbReference type="Pfam" id="PF16209"/>
    </source>
</evidence>
<dbReference type="Pfam" id="PF13246">
    <property type="entry name" value="Cation_ATPase"/>
    <property type="match status" value="1"/>
</dbReference>
<feature type="transmembrane region" description="Helical" evidence="16">
    <location>
        <begin position="246"/>
        <end position="264"/>
    </location>
</feature>
<evidence type="ECO:0000313" key="21">
    <source>
        <dbReference type="EMBL" id="CAG6467830.1"/>
    </source>
</evidence>
<dbReference type="SUPFAM" id="SSF56784">
    <property type="entry name" value="HAD-like"/>
    <property type="match status" value="1"/>
</dbReference>
<dbReference type="FunFam" id="3.40.50.1000:FF:000001">
    <property type="entry name" value="Phospholipid-transporting ATPase IC"/>
    <property type="match status" value="1"/>
</dbReference>
<feature type="region of interest" description="Disordered" evidence="17">
    <location>
        <begin position="726"/>
        <end position="770"/>
    </location>
</feature>
<dbReference type="GO" id="GO:0140326">
    <property type="term" value="F:ATPase-coupled intramembrane lipid transporter activity"/>
    <property type="evidence" value="ECO:0007669"/>
    <property type="project" value="UniProtKB-EC"/>
</dbReference>
<dbReference type="PANTHER" id="PTHR24092">
    <property type="entry name" value="PROBABLE PHOSPHOLIPID-TRANSPORTING ATPASE"/>
    <property type="match status" value="1"/>
</dbReference>
<dbReference type="EMBL" id="HBUE01059211">
    <property type="protein sequence ID" value="CAG6467830.1"/>
    <property type="molecule type" value="Transcribed_RNA"/>
</dbReference>
<dbReference type="Gene3D" id="1.20.1110.10">
    <property type="entry name" value="Calcium-transporting ATPase, transmembrane domain"/>
    <property type="match status" value="1"/>
</dbReference>
<keyword evidence="5 15" id="KW-0479">Metal-binding</keyword>
<feature type="binding site" evidence="14">
    <location>
        <position position="592"/>
    </location>
    <ligand>
        <name>ATP</name>
        <dbReference type="ChEBI" id="CHEBI:30616"/>
    </ligand>
</feature>
<keyword evidence="10 16" id="KW-1133">Transmembrane helix</keyword>
<dbReference type="NCBIfam" id="TIGR01494">
    <property type="entry name" value="ATPase_P-type"/>
    <property type="match status" value="1"/>
</dbReference>
<evidence type="ECO:0000256" key="3">
    <source>
        <dbReference type="ARBA" id="ARBA00008109"/>
    </source>
</evidence>
<dbReference type="FunFam" id="2.70.150.10:FF:000054">
    <property type="entry name" value="Phospholipid-transporting ATPase"/>
    <property type="match status" value="1"/>
</dbReference>
<dbReference type="FunFam" id="3.40.1110.10:FF:000059">
    <property type="entry name" value="Phospholipid-transporting ATPase"/>
    <property type="match status" value="1"/>
</dbReference>
<feature type="compositionally biased region" description="Basic and acidic residues" evidence="17">
    <location>
        <begin position="138"/>
        <end position="147"/>
    </location>
</feature>
<feature type="active site" description="4-aspartylphosphate intermediate" evidence="13">
    <location>
        <position position="592"/>
    </location>
</feature>
<feature type="region of interest" description="Disordered" evidence="17">
    <location>
        <begin position="1"/>
        <end position="34"/>
    </location>
</feature>
<evidence type="ECO:0000256" key="1">
    <source>
        <dbReference type="ARBA" id="ARBA00004141"/>
    </source>
</evidence>
<feature type="binding site" evidence="15">
    <location>
        <position position="594"/>
    </location>
    <ligand>
        <name>Mg(2+)</name>
        <dbReference type="ChEBI" id="CHEBI:18420"/>
    </ligand>
</feature>
<evidence type="ECO:0000256" key="6">
    <source>
        <dbReference type="ARBA" id="ARBA00022741"/>
    </source>
</evidence>
<feature type="binding site" evidence="14">
    <location>
        <position position="1019"/>
    </location>
    <ligand>
        <name>ATP</name>
        <dbReference type="ChEBI" id="CHEBI:30616"/>
    </ligand>
</feature>
<dbReference type="FunFam" id="3.40.50.1000:FF:000130">
    <property type="entry name" value="Phospholipid-transporting ATPase"/>
    <property type="match status" value="1"/>
</dbReference>
<sequence>MTQLEESRKEPQQPPPPQPHLQVPNPAVEVGGGRTYVFPGPSAAVGGPGGSGIPATAVAPTGRALFEHPRSGGHSRSISHGEGSFGMLGAAGRPSALKSAVKGGHQRALSQGQITDAPVPRSGHSRVGSKTDFILPPGHKEQQEPRETGTASTAGKGHSRQASRSESIYTLRRADRPPWWKRWIFCRSSKFEDRGYRIVVPNHTVPPKTPKADHPNGRLVGNKIRTTKYTLLSFVPKNLLEQFHRVANLYFIFIVLLNWFPQINAFGKEIAMIPVLFVLGVTAIKDLFEDRRRRASDKRINNSTCRVYNGESERYKKVLWQDVRVGDLVHLSNNETVPADILLLKSSDPHGVCYIDTCDLDGETNLKRRQVIRGFAEKQHSFVQSKFTSRVEVDAPSTKIYRFHGAVIHPSGERVPVSTESLLLRESRLKNTDYAEGIVVYAGHETKAMLNNSGPRYKRSQIEQQMNIDVIWCVIILIILCVIGAIGCKMWLSSFVDKVPDDKYNKTFRIPYLPFEIDPDYEGLLAFWTFVIILQIMIPLSLYVTIELCKIMQVYHIHNSLDLYDPQTNKRTECRAMNITEELGQVRYIFSDKTGTLTENRMIFRRCTIVGVDYNHPETEEEKELTKMGGVVPNLQPNISLVENLNQTTDAGRLTGSAQQIQEFFLVLTICNTVVVSATPHKDHMNASGVIELNDSDTSVTLVRPVIAEGIANGVDPASDRYARLTESRSITPSPPPNAPSSLPLKQTHVPSLSPISSSAETSPMSESPPMKLKAITPTARVKSLVAKLPKGPFKGSNKNKFNMNSVKFQKSLSQGSTPSDRRPIFEAESPDELALVNAAYSYDCCLINRSPNHVLVNVPGDGVIEYEVLKILPFDSNRKCMSVVVRKTGTQDVVLYTKGADSSIMSSLAPCAPNSEEYRLREQTQHQLNLYARQGLRVLVMAKRHLDATDFSEWYSKHQECELSMENREKKIRESFSLLERNLTLLGTTGIEDRLQEGVPEAIASLIQSGIVIWVLTGDKTETAINVAYSARLFNPQMDILRLTARSRDSAEACINFYLNEIEKQLNDVDFSIRSDREKGRALVVDGKTLTFILDLRSNLTKPFLQLTKYCSSVLCCRATPLQKAFLVKVVKEELRMSTLAIGDGANDVSMIQMADVGVGICGQEGMQAVMASDFTIAKFKILEKLLLVHGHWNYDRLARMIIYFFYKNAAFVFLLFWYQLYCGFSGAVMIDEIYLMIYNLIFTALPPLAIGVYDKKIIDDLLLNYPRLYRHGRLGKGYKPHTFWIVMLDALYQSLVIFFVAKATFWDSDVDVWVFGTTITSSCLFAMLLHCAIEVKSWTILHVLSIAISIGSFYVFAFAYNTVCVSCFGLPSNYWVIHMSMSTIQYYLITALTAVLALLPRFIYRVLENTVFPGEGIRVTLQYKEEKRREPPITGLRIRL</sequence>
<evidence type="ECO:0000259" key="20">
    <source>
        <dbReference type="Pfam" id="PF16212"/>
    </source>
</evidence>
<dbReference type="SFLD" id="SFLDF00027">
    <property type="entry name" value="p-type_atpase"/>
    <property type="match status" value="1"/>
</dbReference>
<evidence type="ECO:0000256" key="10">
    <source>
        <dbReference type="ARBA" id="ARBA00022989"/>
    </source>
</evidence>
<evidence type="ECO:0000256" key="2">
    <source>
        <dbReference type="ARBA" id="ARBA00004308"/>
    </source>
</evidence>
<dbReference type="SFLD" id="SFLDS00003">
    <property type="entry name" value="Haloacid_Dehalogenase"/>
    <property type="match status" value="1"/>
</dbReference>
<evidence type="ECO:0000256" key="7">
    <source>
        <dbReference type="ARBA" id="ARBA00022840"/>
    </source>
</evidence>
<evidence type="ECO:0000256" key="15">
    <source>
        <dbReference type="PIRSR" id="PIRSR606539-3"/>
    </source>
</evidence>
<dbReference type="InterPro" id="IPR059000">
    <property type="entry name" value="ATPase_P-type_domA"/>
</dbReference>
<dbReference type="Gene3D" id="3.40.50.1000">
    <property type="entry name" value="HAD superfamily/HAD-like"/>
    <property type="match status" value="2"/>
</dbReference>
<feature type="binding site" evidence="14">
    <location>
        <position position="833"/>
    </location>
    <ligand>
        <name>ATP</name>
        <dbReference type="ChEBI" id="CHEBI:30616"/>
    </ligand>
</feature>
<feature type="domain" description="P-type ATPase N-terminal" evidence="19">
    <location>
        <begin position="218"/>
        <end position="270"/>
    </location>
</feature>
<feature type="binding site" evidence="14">
    <location>
        <position position="1125"/>
    </location>
    <ligand>
        <name>ATP</name>
        <dbReference type="ChEBI" id="CHEBI:30616"/>
    </ligand>
</feature>
<dbReference type="InterPro" id="IPR008250">
    <property type="entry name" value="ATPase_P-typ_transduc_dom_A_sf"/>
</dbReference>
<dbReference type="Pfam" id="PF16212">
    <property type="entry name" value="PhoLip_ATPase_C"/>
    <property type="match status" value="1"/>
</dbReference>
<dbReference type="InterPro" id="IPR023298">
    <property type="entry name" value="ATPase_P-typ_TM_dom_sf"/>
</dbReference>
<dbReference type="Gene3D" id="2.70.150.10">
    <property type="entry name" value="Calcium-transporting ATPase, cytoplasmic transduction domain A"/>
    <property type="match status" value="1"/>
</dbReference>
<dbReference type="SUPFAM" id="SSF81653">
    <property type="entry name" value="Calcium ATPase, transduction domain A"/>
    <property type="match status" value="1"/>
</dbReference>
<feature type="domain" description="P-type ATPase C-terminal" evidence="20">
    <location>
        <begin position="1171"/>
        <end position="1415"/>
    </location>
</feature>
<dbReference type="SUPFAM" id="SSF81665">
    <property type="entry name" value="Calcium ATPase, transmembrane domain M"/>
    <property type="match status" value="1"/>
</dbReference>
<feature type="binding site" evidence="14">
    <location>
        <position position="1018"/>
    </location>
    <ligand>
        <name>ATP</name>
        <dbReference type="ChEBI" id="CHEBI:30616"/>
    </ligand>
</feature>
<dbReference type="InterPro" id="IPR006539">
    <property type="entry name" value="P-type_ATPase_IV"/>
</dbReference>
<feature type="binding site" evidence="14">
    <location>
        <position position="594"/>
    </location>
    <ligand>
        <name>ATP</name>
        <dbReference type="ChEBI" id="CHEBI:30616"/>
    </ligand>
</feature>
<dbReference type="NCBIfam" id="TIGR01652">
    <property type="entry name" value="ATPase-Plipid"/>
    <property type="match status" value="2"/>
</dbReference>
<dbReference type="SUPFAM" id="SSF81660">
    <property type="entry name" value="Metal cation-transporting ATPase, ATP-binding domain N"/>
    <property type="match status" value="1"/>
</dbReference>
<dbReference type="InterPro" id="IPR032630">
    <property type="entry name" value="P_typ_ATPase_c"/>
</dbReference>
<dbReference type="GO" id="GO:0005524">
    <property type="term" value="F:ATP binding"/>
    <property type="evidence" value="ECO:0007669"/>
    <property type="project" value="UniProtKB-UniRule"/>
</dbReference>
<feature type="binding site" evidence="14">
    <location>
        <position position="1148"/>
    </location>
    <ligand>
        <name>ATP</name>
        <dbReference type="ChEBI" id="CHEBI:30616"/>
    </ligand>
</feature>
<keyword evidence="8 15" id="KW-0460">Magnesium</keyword>
<feature type="transmembrane region" description="Helical" evidence="16">
    <location>
        <begin position="1203"/>
        <end position="1223"/>
    </location>
</feature>
<evidence type="ECO:0000256" key="8">
    <source>
        <dbReference type="ARBA" id="ARBA00022842"/>
    </source>
</evidence>
<evidence type="ECO:0000256" key="17">
    <source>
        <dbReference type="SAM" id="MobiDB-lite"/>
    </source>
</evidence>
<dbReference type="Pfam" id="PF00122">
    <property type="entry name" value="E1-E2_ATPase"/>
    <property type="match status" value="1"/>
</dbReference>
<evidence type="ECO:0000256" key="14">
    <source>
        <dbReference type="PIRSR" id="PIRSR606539-2"/>
    </source>
</evidence>
<dbReference type="InterPro" id="IPR023214">
    <property type="entry name" value="HAD_sf"/>
</dbReference>
<feature type="binding site" evidence="14">
    <location>
        <position position="938"/>
    </location>
    <ligand>
        <name>ATP</name>
        <dbReference type="ChEBI" id="CHEBI:30616"/>
    </ligand>
</feature>
<evidence type="ECO:0000256" key="11">
    <source>
        <dbReference type="ARBA" id="ARBA00023136"/>
    </source>
</evidence>
<feature type="binding site" evidence="15">
    <location>
        <position position="1145"/>
    </location>
    <ligand>
        <name>Mg(2+)</name>
        <dbReference type="ChEBI" id="CHEBI:18420"/>
    </ligand>
</feature>
<dbReference type="Pfam" id="PF16209">
    <property type="entry name" value="PhoLip_ATPase_N"/>
    <property type="match status" value="1"/>
</dbReference>
<feature type="region of interest" description="Disordered" evidence="17">
    <location>
        <begin position="97"/>
        <end position="168"/>
    </location>
</feature>
<proteinExistence type="inferred from homology"/>
<dbReference type="PRINTS" id="PR00119">
    <property type="entry name" value="CATATPASE"/>
</dbReference>
<dbReference type="GO" id="GO:0045332">
    <property type="term" value="P:phospholipid translocation"/>
    <property type="evidence" value="ECO:0007669"/>
    <property type="project" value="TreeGrafter"/>
</dbReference>
<feature type="transmembrane region" description="Helical" evidence="16">
    <location>
        <begin position="1314"/>
        <end position="1335"/>
    </location>
</feature>
<dbReference type="PANTHER" id="PTHR24092:SF218">
    <property type="entry name" value="PHOSPHOLIPID-TRANSPORTING ATPASE"/>
    <property type="match status" value="1"/>
</dbReference>
<feature type="transmembrane region" description="Helical" evidence="16">
    <location>
        <begin position="468"/>
        <end position="492"/>
    </location>
</feature>
<dbReference type="GO" id="GO:0000287">
    <property type="term" value="F:magnesium ion binding"/>
    <property type="evidence" value="ECO:0007669"/>
    <property type="project" value="UniProtKB-UniRule"/>
</dbReference>
<feature type="binding site" evidence="15">
    <location>
        <position position="1149"/>
    </location>
    <ligand>
        <name>Mg(2+)</name>
        <dbReference type="ChEBI" id="CHEBI:18420"/>
    </ligand>
</feature>
<dbReference type="InterPro" id="IPR018303">
    <property type="entry name" value="ATPase_P-typ_P_site"/>
</dbReference>
<reference evidence="21" key="1">
    <citation type="submission" date="2021-05" db="EMBL/GenBank/DDBJ databases">
        <authorList>
            <person name="Alioto T."/>
            <person name="Alioto T."/>
            <person name="Gomez Garrido J."/>
        </authorList>
    </citation>
    <scope>NUCLEOTIDE SEQUENCE</scope>
</reference>
<feature type="transmembrane region" description="Helical" evidence="16">
    <location>
        <begin position="1342"/>
        <end position="1365"/>
    </location>
</feature>
<feature type="binding site" evidence="14">
    <location>
        <position position="1119"/>
    </location>
    <ligand>
        <name>ATP</name>
        <dbReference type="ChEBI" id="CHEBI:30616"/>
    </ligand>
</feature>
<evidence type="ECO:0000259" key="18">
    <source>
        <dbReference type="Pfam" id="PF00122"/>
    </source>
</evidence>
<comment type="similarity">
    <text evidence="3 16">Belongs to the cation transport ATPase (P-type) (TC 3.A.3) family. Type IV subfamily.</text>
</comment>
<keyword evidence="6 14" id="KW-0547">Nucleotide-binding</keyword>
<dbReference type="InterPro" id="IPR032631">
    <property type="entry name" value="P-type_ATPase_N"/>
</dbReference>
<keyword evidence="4 16" id="KW-0812">Transmembrane</keyword>
<dbReference type="PROSITE" id="PS00154">
    <property type="entry name" value="ATPASE_E1_E2"/>
    <property type="match status" value="1"/>
</dbReference>
<protein>
    <recommendedName>
        <fullName evidence="16">Phospholipid-transporting ATPase</fullName>
        <ecNumber evidence="16">7.6.2.1</ecNumber>
    </recommendedName>
</protein>
<feature type="transmembrane region" description="Helical" evidence="16">
    <location>
        <begin position="270"/>
        <end position="288"/>
    </location>
</feature>
<comment type="catalytic activity">
    <reaction evidence="12 16">
        <text>ATP + H2O + phospholipidSide 1 = ADP + phosphate + phospholipidSide 2.</text>
        <dbReference type="EC" id="7.6.2.1"/>
    </reaction>
</comment>
<dbReference type="CDD" id="cd02073">
    <property type="entry name" value="P-type_ATPase_APLT_Dnf-like"/>
    <property type="match status" value="1"/>
</dbReference>
<dbReference type="Gene3D" id="3.40.1110.10">
    <property type="entry name" value="Calcium-transporting ATPase, cytoplasmic domain N"/>
    <property type="match status" value="2"/>
</dbReference>
<feature type="binding site" evidence="14">
    <location>
        <position position="875"/>
    </location>
    <ligand>
        <name>ATP</name>
        <dbReference type="ChEBI" id="CHEBI:30616"/>
    </ligand>
</feature>
<evidence type="ECO:0000256" key="16">
    <source>
        <dbReference type="RuleBase" id="RU362033"/>
    </source>
</evidence>
<evidence type="ECO:0000256" key="13">
    <source>
        <dbReference type="PIRSR" id="PIRSR606539-1"/>
    </source>
</evidence>
<feature type="domain" description="P-type ATPase A" evidence="18">
    <location>
        <begin position="302"/>
        <end position="364"/>
    </location>
</feature>
<feature type="transmembrane region" description="Helical" evidence="16">
    <location>
        <begin position="525"/>
        <end position="546"/>
    </location>
</feature>
<keyword evidence="9 16" id="KW-1278">Translocase</keyword>
<dbReference type="InterPro" id="IPR001757">
    <property type="entry name" value="P_typ_ATPase"/>
</dbReference>
<dbReference type="SFLD" id="SFLDG00002">
    <property type="entry name" value="C1.7:_P-type_atpase_like"/>
    <property type="match status" value="1"/>
</dbReference>
<dbReference type="InterPro" id="IPR023299">
    <property type="entry name" value="ATPase_P-typ_cyto_dom_N"/>
</dbReference>
<dbReference type="GO" id="GO:0016887">
    <property type="term" value="F:ATP hydrolysis activity"/>
    <property type="evidence" value="ECO:0007669"/>
    <property type="project" value="InterPro"/>
</dbReference>
<dbReference type="InterPro" id="IPR036412">
    <property type="entry name" value="HAD-like_sf"/>
</dbReference>
<dbReference type="EC" id="7.6.2.1" evidence="16"/>
<feature type="transmembrane region" description="Helical" evidence="16">
    <location>
        <begin position="1285"/>
        <end position="1308"/>
    </location>
</feature>
<comment type="cofactor">
    <cofactor evidence="15">
        <name>Mg(2+)</name>
        <dbReference type="ChEBI" id="CHEBI:18420"/>
    </cofactor>
</comment>
<feature type="binding site" evidence="15">
    <location>
        <position position="592"/>
    </location>
    <ligand>
        <name>Mg(2+)</name>
        <dbReference type="ChEBI" id="CHEBI:18420"/>
    </ligand>
</feature>
<feature type="binding site" evidence="14">
    <location>
        <position position="1149"/>
    </location>
    <ligand>
        <name>ATP</name>
        <dbReference type="ChEBI" id="CHEBI:30616"/>
    </ligand>
</feature>
<feature type="binding site" evidence="14">
    <location>
        <position position="1020"/>
    </location>
    <ligand>
        <name>ATP</name>
        <dbReference type="ChEBI" id="CHEBI:30616"/>
    </ligand>
</feature>
<feature type="binding site" evidence="14">
    <location>
        <position position="593"/>
    </location>
    <ligand>
        <name>ATP</name>
        <dbReference type="ChEBI" id="CHEBI:30616"/>
    </ligand>
</feature>
<keyword evidence="11 16" id="KW-0472">Membrane</keyword>
<evidence type="ECO:0000256" key="4">
    <source>
        <dbReference type="ARBA" id="ARBA00022692"/>
    </source>
</evidence>
<dbReference type="InterPro" id="IPR044492">
    <property type="entry name" value="P_typ_ATPase_HD_dom"/>
</dbReference>
<evidence type="ECO:0000256" key="9">
    <source>
        <dbReference type="ARBA" id="ARBA00022967"/>
    </source>
</evidence>
<evidence type="ECO:0000256" key="5">
    <source>
        <dbReference type="ARBA" id="ARBA00022723"/>
    </source>
</evidence>
<comment type="subcellular location">
    <subcellularLocation>
        <location evidence="2">Endomembrane system</location>
    </subcellularLocation>
    <subcellularLocation>
        <location evidence="1 16">Membrane</location>
        <topology evidence="1 16">Multi-pass membrane protein</topology>
    </subcellularLocation>
</comment>